<evidence type="ECO:0000313" key="1">
    <source>
        <dbReference type="EMBL" id="MDQ9170093.1"/>
    </source>
</evidence>
<reference evidence="1 2" key="1">
    <citation type="submission" date="2023-08" db="EMBL/GenBank/DDBJ databases">
        <title>Oxalobacteraceae gen .nov., isolated from river sludge outside the plant.</title>
        <authorList>
            <person name="Zhao S.Y."/>
        </authorList>
    </citation>
    <scope>NUCLEOTIDE SEQUENCE [LARGE SCALE GENOMIC DNA]</scope>
    <source>
        <strain evidence="1 2">R-40</strain>
    </source>
</reference>
<proteinExistence type="predicted"/>
<organism evidence="1 2">
    <name type="scientific">Keguizhuia sedimenti</name>
    <dbReference type="NCBI Taxonomy" id="3064264"/>
    <lineage>
        <taxon>Bacteria</taxon>
        <taxon>Pseudomonadati</taxon>
        <taxon>Pseudomonadota</taxon>
        <taxon>Betaproteobacteria</taxon>
        <taxon>Burkholderiales</taxon>
        <taxon>Oxalobacteraceae</taxon>
        <taxon>Keguizhuia</taxon>
    </lineage>
</organism>
<accession>A0ABU1BP61</accession>
<dbReference type="EMBL" id="JAUYVH010000002">
    <property type="protein sequence ID" value="MDQ9170093.1"/>
    <property type="molecule type" value="Genomic_DNA"/>
</dbReference>
<comment type="caution">
    <text evidence="1">The sequence shown here is derived from an EMBL/GenBank/DDBJ whole genome shotgun (WGS) entry which is preliminary data.</text>
</comment>
<keyword evidence="2" id="KW-1185">Reference proteome</keyword>
<dbReference type="RefSeq" id="WP_338436009.1">
    <property type="nucleotide sequence ID" value="NZ_JAUYVH010000002.1"/>
</dbReference>
<name>A0ABU1BP61_9BURK</name>
<evidence type="ECO:0000313" key="2">
    <source>
        <dbReference type="Proteomes" id="UP001225596"/>
    </source>
</evidence>
<sequence length="187" mass="21431">MLKFKSTIWLLLAIGVSACGSSGHKWGEEVQLSDRRIIVVERETMVERGGDEWAHNRSGKKPREYRIRFAAPDGTGQTIEWKSIKKTPHGWPEKPLILDIEAEQVIVFASVYINDGCEVYLKYRYQDGAWVEQALPEEFEQRSTNLLIRDGMNMPKFVTLPEKRKGNAEPNYRPALKNVGPRRKVCG</sequence>
<evidence type="ECO:0008006" key="3">
    <source>
        <dbReference type="Google" id="ProtNLM"/>
    </source>
</evidence>
<protein>
    <recommendedName>
        <fullName evidence="3">Lipoprotein</fullName>
    </recommendedName>
</protein>
<dbReference type="Proteomes" id="UP001225596">
    <property type="component" value="Unassembled WGS sequence"/>
</dbReference>
<dbReference type="PROSITE" id="PS51257">
    <property type="entry name" value="PROKAR_LIPOPROTEIN"/>
    <property type="match status" value="1"/>
</dbReference>
<gene>
    <name evidence="1" type="ORF">Q8A64_06660</name>
</gene>